<feature type="chain" id="PRO_5021013375" evidence="1">
    <location>
        <begin position="21"/>
        <end position="108"/>
    </location>
</feature>
<keyword evidence="3" id="KW-1185">Reference proteome</keyword>
<dbReference type="AlphaFoldDB" id="A0A4U8QC43"/>
<sequence length="108" mass="12547" precursor="true">MKKKKILVTLVCLASLWAFALWKGPEYKVVNAFSTEADRTNTCVLNIIVTNTWSSAQLKEIALETFKEYQHENPDSDADSFTVKFYHNQHDLENNENFDEITFDQQLL</sequence>
<keyword evidence="1" id="KW-0732">Signal</keyword>
<feature type="signal peptide" evidence="1">
    <location>
        <begin position="1"/>
        <end position="20"/>
    </location>
</feature>
<dbReference type="RefSeq" id="WP_027294540.1">
    <property type="nucleotide sequence ID" value="NZ_CAUSDN010000037.1"/>
</dbReference>
<comment type="caution">
    <text evidence="2">The sequence shown here is derived from an EMBL/GenBank/DDBJ whole genome shotgun (WGS) entry which is preliminary data.</text>
</comment>
<evidence type="ECO:0000256" key="1">
    <source>
        <dbReference type="SAM" id="SignalP"/>
    </source>
</evidence>
<proteinExistence type="predicted"/>
<dbReference type="Proteomes" id="UP000306509">
    <property type="component" value="Unassembled WGS sequence"/>
</dbReference>
<name>A0A4U8QC43_9FIRM</name>
<dbReference type="EMBL" id="QGQD01000023">
    <property type="protein sequence ID" value="TLD02094.1"/>
    <property type="molecule type" value="Genomic_DNA"/>
</dbReference>
<protein>
    <submittedName>
        <fullName evidence="2">Uncharacterized protein</fullName>
    </submittedName>
</protein>
<organism evidence="2 3">
    <name type="scientific">Robinsoniella peoriensis</name>
    <dbReference type="NCBI Taxonomy" id="180332"/>
    <lineage>
        <taxon>Bacteria</taxon>
        <taxon>Bacillati</taxon>
        <taxon>Bacillota</taxon>
        <taxon>Clostridia</taxon>
        <taxon>Lachnospirales</taxon>
        <taxon>Lachnospiraceae</taxon>
        <taxon>Robinsoniella</taxon>
    </lineage>
</organism>
<reference evidence="2 3" key="1">
    <citation type="journal article" date="2019" name="Anaerobe">
        <title>Detection of Robinsoniella peoriensis in multiple bone samples of a trauma patient.</title>
        <authorList>
            <person name="Schrottner P."/>
            <person name="Hartwich K."/>
            <person name="Bunk B."/>
            <person name="Schober I."/>
            <person name="Helbig S."/>
            <person name="Rudolph W.W."/>
            <person name="Gunzer F."/>
        </authorList>
    </citation>
    <scope>NUCLEOTIDE SEQUENCE [LARGE SCALE GENOMIC DNA]</scope>
    <source>
        <strain evidence="2 3">DSM 106044</strain>
    </source>
</reference>
<gene>
    <name evidence="2" type="ORF">DSM106044_01131</name>
</gene>
<evidence type="ECO:0000313" key="3">
    <source>
        <dbReference type="Proteomes" id="UP000306509"/>
    </source>
</evidence>
<accession>A0A4U8QC43</accession>
<evidence type="ECO:0000313" key="2">
    <source>
        <dbReference type="EMBL" id="TLD02094.1"/>
    </source>
</evidence>